<organism evidence="3 4">
    <name type="scientific">Jannaschia rubra</name>
    <dbReference type="NCBI Taxonomy" id="282197"/>
    <lineage>
        <taxon>Bacteria</taxon>
        <taxon>Pseudomonadati</taxon>
        <taxon>Pseudomonadota</taxon>
        <taxon>Alphaproteobacteria</taxon>
        <taxon>Rhodobacterales</taxon>
        <taxon>Roseobacteraceae</taxon>
        <taxon>Jannaschia</taxon>
    </lineage>
</organism>
<dbReference type="RefSeq" id="WP_055682762.1">
    <property type="nucleotide sequence ID" value="NZ_CXPG01000020.1"/>
</dbReference>
<dbReference type="Proteomes" id="UP000048908">
    <property type="component" value="Unassembled WGS sequence"/>
</dbReference>
<evidence type="ECO:0000313" key="3">
    <source>
        <dbReference type="EMBL" id="CTQ33337.1"/>
    </source>
</evidence>
<reference evidence="3 4" key="1">
    <citation type="submission" date="2015-07" db="EMBL/GenBank/DDBJ databases">
        <authorList>
            <person name="Noorani M."/>
        </authorList>
    </citation>
    <scope>NUCLEOTIDE SEQUENCE [LARGE SCALE GENOMIC DNA]</scope>
    <source>
        <strain evidence="3 4">CECT 5088</strain>
    </source>
</reference>
<sequence>MINRRLLCSTALTTLSMLIALSGPARAQVLNWDGPDAGTVGGDGVWNRTDENFTDGGGPVAFSDGRVVVFDGTPGTVTVEDGTAPAVGGLRFTVGGYIITGDTIAQAAASAATIDLQDAGTTTIGSDLSGEWSAEGTRLNNGTVSNLELTGANGSLTRLTVGRDIAVSGAALDTAAAVVVSAGGSFAIGGRIGSLATSGDTDMDGADIAGDVDNRATGTLDVAGDTTVGGRFDNAGAATVQSGTLTVAEVQNAGSLSVDDGARIAGNIVSNGTTADRAAVIIAGRIAGAVTNGPQSDLTVRSSGGVIAGDVANAGDADLDGTLTGALTNAGANAEALVGGDVQGQVTNENGASLTFDGESTVGGAAIDNRADMDVTGTVTTAGIANTGNGDLTVAASGRVNGDIDSSATLTLAGRVKGDVDVTAGTASVGGRITGDLNLTGGTITQGAALDVDGTLDNGVTLVTTANVDAGRVDTSGNLTVAAGDRLRITRNDGRVTNTGVLTVAGSVRGDIDSSSDLRLTGASGGTVEVTGDVDVTAGSVTLSGDVDGDLRLAAGTTATQTGGLAVSGTLDNATTLTTTADLAAGAVTNAGTLTVATGDRLTVDGGSGAVANTGALTVAGTVAGAIDSSGTLDLNGLRDGVAEVTGDVDVTGGSATVQGDLGGDLTLRAGADVDQTGALSVAGQFLSDTAAGDSRTVDFDLAAGSIVNDGGLSVTGARVSASGAPPLVLRNRGRGDLSMDAASVIDGTVRNEGGAVTLAGGRVTGDLITAGVARLAGSIGGDLSIGASGERTTITGTLNVGRGIANDGNLTVGDAVTANGLRNRGDLVVEDAGGLILGGNLVNAGTARIDGDVTAVVLSNTGAGQVTLGGALTGALSNVGGLATLAEGASVSGDVANTAELDVTGAARVGGAFRNGGAMTIDDAGNLTAARLANSGTLDIDGTLTGDLANAARTSLAGTVTGAIINGGELIVDGAARAGSVSSDATLRIEAGGSLASGVEVTGGTIVVDGTLDGSLTNVATGRIAGTVTGPVTNRAAGTLVTVSGTRLGSLDNAGTVRVEDGGVRVSAARNAGTVAVTETAALSGGKITNTGTLTNRGTVDNALVNANGATILSFGGARFDGSVTQAGMLRSDAGLVLAGGGRLQGTSVTDLSQGSGGASVRYDAMDVTGPLVSNGGTLRFDINLNTGAGGGGPGAFADYLRVRDGALTGSLNLAFEGQGTPGALDPGGILVVDVDDTQANAYSVGTVSGLASVGALVYQLEERNGDQFVTTAVNPAVGGLSGTVSLTQALIGQVVNRPSSPFVSALVSPGGDTCSPGVWSRAIGGTASAEGDVTSSTGTFENDLDANYGGVQFGADYGCVDGGIAGYDVTVGGTAGYTFGTVKQDIFDFDPRTGEVITDRITARSENDFDLAYGGVYVAIARGPFVADLQYRYEETEFDLSTRSFVAGGGIGVLDQTFDSTGHTLSGSVSYAIPFGPEDGGWVFVPTAGFALSRQETDPVRFAGGARLELDDTTTKIGFVGGTIARTKVAPDERSALSTFGTATYYADFSDDLKSTFFDSSGGSDRISVENLGSYGEVSVGLNYVRILEKGQVGPARQVTGSVRLDGRLSGRLDSVGVTAQVRLQF</sequence>
<dbReference type="SMART" id="SM00869">
    <property type="entry name" value="Autotransporter"/>
    <property type="match status" value="1"/>
</dbReference>
<dbReference type="STRING" id="282197.SAMN04488517_102167"/>
<protein>
    <submittedName>
        <fullName evidence="3">Type V secretory pathway, adhesin AidA</fullName>
    </submittedName>
</protein>
<keyword evidence="4" id="KW-1185">Reference proteome</keyword>
<gene>
    <name evidence="3" type="ORF">JAN5088_02119</name>
</gene>
<proteinExistence type="predicted"/>
<dbReference type="InterPro" id="IPR036709">
    <property type="entry name" value="Autotransporte_beta_dom_sf"/>
</dbReference>
<keyword evidence="1" id="KW-0732">Signal</keyword>
<dbReference type="EMBL" id="CXPG01000020">
    <property type="protein sequence ID" value="CTQ33337.1"/>
    <property type="molecule type" value="Genomic_DNA"/>
</dbReference>
<dbReference type="SUPFAM" id="SSF103515">
    <property type="entry name" value="Autotransporter"/>
    <property type="match status" value="1"/>
</dbReference>
<feature type="signal peptide" evidence="1">
    <location>
        <begin position="1"/>
        <end position="27"/>
    </location>
</feature>
<accession>A0A0M6XRT7</accession>
<dbReference type="PROSITE" id="PS51208">
    <property type="entry name" value="AUTOTRANSPORTER"/>
    <property type="match status" value="1"/>
</dbReference>
<dbReference type="InterPro" id="IPR005546">
    <property type="entry name" value="Autotransporte_beta"/>
</dbReference>
<feature type="chain" id="PRO_5005807370" evidence="1">
    <location>
        <begin position="28"/>
        <end position="1628"/>
    </location>
</feature>
<evidence type="ECO:0000313" key="4">
    <source>
        <dbReference type="Proteomes" id="UP000048908"/>
    </source>
</evidence>
<feature type="domain" description="Autotransporter" evidence="2">
    <location>
        <begin position="1313"/>
        <end position="1628"/>
    </location>
</feature>
<dbReference type="OrthoDB" id="7779033at2"/>
<evidence type="ECO:0000259" key="2">
    <source>
        <dbReference type="PROSITE" id="PS51208"/>
    </source>
</evidence>
<evidence type="ECO:0000256" key="1">
    <source>
        <dbReference type="SAM" id="SignalP"/>
    </source>
</evidence>
<name>A0A0M6XRT7_9RHOB</name>